<evidence type="ECO:0000256" key="1">
    <source>
        <dbReference type="ARBA" id="ARBA00006129"/>
    </source>
</evidence>
<dbReference type="InterPro" id="IPR051338">
    <property type="entry name" value="NodU/CmcH_Carbamoyltrnsfr"/>
</dbReference>
<dbReference type="CDD" id="cd24100">
    <property type="entry name" value="ASKHA_NBD_MJ1051-like_N"/>
    <property type="match status" value="1"/>
</dbReference>
<organism evidence="4 5">
    <name type="scientific">Candidatus Azambacteria bacterium RIFCSPLOWO2_02_FULL_44_14</name>
    <dbReference type="NCBI Taxonomy" id="1797306"/>
    <lineage>
        <taxon>Bacteria</taxon>
        <taxon>Candidatus Azamiibacteriota</taxon>
    </lineage>
</organism>
<name>A0A1F5CD29_9BACT</name>
<comment type="caution">
    <text evidence="4">The sequence shown here is derived from an EMBL/GenBank/DDBJ whole genome shotgun (WGS) entry which is preliminary data.</text>
</comment>
<dbReference type="InterPro" id="IPR031730">
    <property type="entry name" value="Carbam_trans_C"/>
</dbReference>
<dbReference type="AlphaFoldDB" id="A0A1F5CD29"/>
<sequence length="602" mass="67258">MKILGLHIETHDTGAALIKDGKIIAAVNEERLSRVKMDGSIPWRSIKEVLRIANAKEGDIDVIAFSGFKPGSKKLFYFFWQQAQRAVYTKGSYLKSFLNPKTFNFGRFLRQTGIAAAIEYFGVTKGAREIIREFKRKGFSGSVIFVNHDLAHAAGAYFTSGFDPVRSRPAEGTATTASGRSASNGVEKGFVAIIEGSSFDNTASFWQAEHGNLEKIHEIPLPHSLGRYYEVVTAILGFHPKKHGGKITGLAAFGDPKKYYDKVAALLTVKGLEVKVSPKLFSLYDEYFARGRKLPLYFEDASREDVAAAFQKRLEDVVLELMRSLLAKYPSDTIMLSGGVCANVKLNMEIMRLPQIKKIFVHPGMGDAGQALGAALWAYSAHNQNFRPFRLDNVYWGPSYSDSEVEAGLKKSDLEYSRPDNLAETVAGLLNHKKVVGLFNGRMEYGPRALGNRSILYPATDRSVNDWLNKQLKRTEFMPFAPVTLDERAYDCYLKEDIDKCRQAAQFMTIAVGVTDFMKERMPAAVHIDGTARPQLMTREINPLYYDILKNYEKLTGLPTLVNTSFNMHEEPIVCAPEDAIKAYEASRLDALVIGNYLVTRN</sequence>
<accession>A0A1F5CD29</accession>
<dbReference type="Gene3D" id="3.90.870.20">
    <property type="entry name" value="Carbamoyltransferase, C-terminal domain"/>
    <property type="match status" value="1"/>
</dbReference>
<dbReference type="EMBL" id="MEYV01000001">
    <property type="protein sequence ID" value="OGD40757.1"/>
    <property type="molecule type" value="Genomic_DNA"/>
</dbReference>
<gene>
    <name evidence="4" type="ORF">A3I30_01640</name>
</gene>
<reference evidence="4 5" key="1">
    <citation type="journal article" date="2016" name="Nat. Commun.">
        <title>Thousands of microbial genomes shed light on interconnected biogeochemical processes in an aquifer system.</title>
        <authorList>
            <person name="Anantharaman K."/>
            <person name="Brown C.T."/>
            <person name="Hug L.A."/>
            <person name="Sharon I."/>
            <person name="Castelle C.J."/>
            <person name="Probst A.J."/>
            <person name="Thomas B.C."/>
            <person name="Singh A."/>
            <person name="Wilkins M.J."/>
            <person name="Karaoz U."/>
            <person name="Brodie E.L."/>
            <person name="Williams K.H."/>
            <person name="Hubbard S.S."/>
            <person name="Banfield J.F."/>
        </authorList>
    </citation>
    <scope>NUCLEOTIDE SEQUENCE [LARGE SCALE GENOMIC DNA]</scope>
</reference>
<dbReference type="GO" id="GO:0003824">
    <property type="term" value="F:catalytic activity"/>
    <property type="evidence" value="ECO:0007669"/>
    <property type="project" value="InterPro"/>
</dbReference>
<dbReference type="Pfam" id="PF02543">
    <property type="entry name" value="Carbam_trans_N"/>
    <property type="match status" value="2"/>
</dbReference>
<evidence type="ECO:0000313" key="4">
    <source>
        <dbReference type="EMBL" id="OGD40757.1"/>
    </source>
</evidence>
<evidence type="ECO:0000259" key="2">
    <source>
        <dbReference type="Pfam" id="PF02543"/>
    </source>
</evidence>
<protein>
    <recommendedName>
        <fullName evidence="6">Carbamoyltransferase</fullName>
    </recommendedName>
</protein>
<dbReference type="Gene3D" id="3.30.420.40">
    <property type="match status" value="1"/>
</dbReference>
<dbReference type="Pfam" id="PF16861">
    <property type="entry name" value="Carbam_trans_C"/>
    <property type="match status" value="1"/>
</dbReference>
<dbReference type="PANTHER" id="PTHR34847">
    <property type="entry name" value="NODULATION PROTEIN U"/>
    <property type="match status" value="1"/>
</dbReference>
<dbReference type="Proteomes" id="UP000177197">
    <property type="component" value="Unassembled WGS sequence"/>
</dbReference>
<feature type="domain" description="Carbamoyltransferase C-terminal" evidence="3">
    <location>
        <begin position="428"/>
        <end position="601"/>
    </location>
</feature>
<proteinExistence type="inferred from homology"/>
<dbReference type="PANTHER" id="PTHR34847:SF1">
    <property type="entry name" value="NODULATION PROTEIN U"/>
    <property type="match status" value="1"/>
</dbReference>
<feature type="domain" description="Carbamoyltransferase" evidence="2">
    <location>
        <begin position="2"/>
        <end position="164"/>
    </location>
</feature>
<evidence type="ECO:0000313" key="5">
    <source>
        <dbReference type="Proteomes" id="UP000177197"/>
    </source>
</evidence>
<dbReference type="InterPro" id="IPR038152">
    <property type="entry name" value="Carbam_trans_C_sf"/>
</dbReference>
<comment type="similarity">
    <text evidence="1">Belongs to the NodU/CmcH family.</text>
</comment>
<evidence type="ECO:0000259" key="3">
    <source>
        <dbReference type="Pfam" id="PF16861"/>
    </source>
</evidence>
<dbReference type="InterPro" id="IPR003696">
    <property type="entry name" value="Carbtransf_dom"/>
</dbReference>
<dbReference type="SUPFAM" id="SSF53067">
    <property type="entry name" value="Actin-like ATPase domain"/>
    <property type="match status" value="1"/>
</dbReference>
<evidence type="ECO:0008006" key="6">
    <source>
        <dbReference type="Google" id="ProtNLM"/>
    </source>
</evidence>
<feature type="domain" description="Carbamoyltransferase" evidence="2">
    <location>
        <begin position="202"/>
        <end position="376"/>
    </location>
</feature>
<dbReference type="InterPro" id="IPR043129">
    <property type="entry name" value="ATPase_NBD"/>
</dbReference>